<evidence type="ECO:0000313" key="3">
    <source>
        <dbReference type="EMBL" id="KAK6167014.1"/>
    </source>
</evidence>
<feature type="coiled-coil region" evidence="1">
    <location>
        <begin position="41"/>
        <end position="68"/>
    </location>
</feature>
<sequence>MYDSTDDDDSNFAKKPKGDITDLADNQSQLDRVLQVVSNLSDQMLQSHEQMTDKMNKLQETVENNLIQKMENLIDCRLNSEILRVENSLKDNIVQEVKRVVNSEITIATADFNTKVKTIEKSCAESVAQIKHDKSWQVVGNNDTKRTCFVIKNLTEHPDEIHDPNVLINRVNRLIRDGL</sequence>
<name>A0AAN8IYU4_PATCE</name>
<accession>A0AAN8IYU4</accession>
<comment type="caution">
    <text evidence="3">The sequence shown here is derived from an EMBL/GenBank/DDBJ whole genome shotgun (WGS) entry which is preliminary data.</text>
</comment>
<proteinExistence type="predicted"/>
<dbReference type="EMBL" id="JAZGQO010000018">
    <property type="protein sequence ID" value="KAK6167014.1"/>
    <property type="molecule type" value="Genomic_DNA"/>
</dbReference>
<keyword evidence="1" id="KW-0175">Coiled coil</keyword>
<keyword evidence="4" id="KW-1185">Reference proteome</keyword>
<evidence type="ECO:0000256" key="2">
    <source>
        <dbReference type="SAM" id="MobiDB-lite"/>
    </source>
</evidence>
<feature type="compositionally biased region" description="Acidic residues" evidence="2">
    <location>
        <begin position="1"/>
        <end position="10"/>
    </location>
</feature>
<feature type="region of interest" description="Disordered" evidence="2">
    <location>
        <begin position="1"/>
        <end position="23"/>
    </location>
</feature>
<evidence type="ECO:0000256" key="1">
    <source>
        <dbReference type="SAM" id="Coils"/>
    </source>
</evidence>
<reference evidence="3 4" key="1">
    <citation type="submission" date="2024-01" db="EMBL/GenBank/DDBJ databases">
        <title>The genome of the rayed Mediterranean limpet Patella caerulea (Linnaeus, 1758).</title>
        <authorList>
            <person name="Anh-Thu Weber A."/>
            <person name="Halstead-Nussloch G."/>
        </authorList>
    </citation>
    <scope>NUCLEOTIDE SEQUENCE [LARGE SCALE GENOMIC DNA]</scope>
    <source>
        <strain evidence="3">AATW-2023a</strain>
        <tissue evidence="3">Whole specimen</tissue>
    </source>
</reference>
<gene>
    <name evidence="3" type="ORF">SNE40_021127</name>
</gene>
<dbReference type="Proteomes" id="UP001347796">
    <property type="component" value="Unassembled WGS sequence"/>
</dbReference>
<evidence type="ECO:0000313" key="4">
    <source>
        <dbReference type="Proteomes" id="UP001347796"/>
    </source>
</evidence>
<protein>
    <submittedName>
        <fullName evidence="3">Uncharacterized protein</fullName>
    </submittedName>
</protein>
<organism evidence="3 4">
    <name type="scientific">Patella caerulea</name>
    <name type="common">Rayed Mediterranean limpet</name>
    <dbReference type="NCBI Taxonomy" id="87958"/>
    <lineage>
        <taxon>Eukaryota</taxon>
        <taxon>Metazoa</taxon>
        <taxon>Spiralia</taxon>
        <taxon>Lophotrochozoa</taxon>
        <taxon>Mollusca</taxon>
        <taxon>Gastropoda</taxon>
        <taxon>Patellogastropoda</taxon>
        <taxon>Patelloidea</taxon>
        <taxon>Patellidae</taxon>
        <taxon>Patella</taxon>
    </lineage>
</organism>
<dbReference type="AlphaFoldDB" id="A0AAN8IYU4"/>